<dbReference type="Proteomes" id="UP000054244">
    <property type="component" value="Unassembled WGS sequence"/>
</dbReference>
<proteinExistence type="inferred from homology"/>
<comment type="subcellular location">
    <subcellularLocation>
        <location evidence="1">Secreted</location>
    </subcellularLocation>
</comment>
<comment type="similarity">
    <text evidence="2">Belongs to the beta-microseminoprotein family.</text>
</comment>
<keyword evidence="6" id="KW-1185">Reference proteome</keyword>
<dbReference type="Pfam" id="PF05825">
    <property type="entry name" value="PSP94"/>
    <property type="match status" value="1"/>
</dbReference>
<evidence type="ECO:0000256" key="3">
    <source>
        <dbReference type="ARBA" id="ARBA00022525"/>
    </source>
</evidence>
<sequence>CRDSKGKTHLMGSRWMMGSCLRCYCFEDGIECCNNHPRPANYDTEKCISIFNKVTCTFKVVEKDDHSKVCPVHGWV</sequence>
<reference evidence="5 6" key="1">
    <citation type="submission" date="2014-04" db="EMBL/GenBank/DDBJ databases">
        <title>Genome evolution of avian class.</title>
        <authorList>
            <person name="Zhang G."/>
            <person name="Li C."/>
        </authorList>
    </citation>
    <scope>NUCLEOTIDE SEQUENCE [LARGE SCALE GENOMIC DNA]</scope>
    <source>
        <strain evidence="5">BGI_N311</strain>
    </source>
</reference>
<feature type="non-terminal residue" evidence="5">
    <location>
        <position position="1"/>
    </location>
</feature>
<evidence type="ECO:0000256" key="4">
    <source>
        <dbReference type="ARBA" id="ARBA00023157"/>
    </source>
</evidence>
<dbReference type="GO" id="GO:0005576">
    <property type="term" value="C:extracellular region"/>
    <property type="evidence" value="ECO:0007669"/>
    <property type="project" value="UniProtKB-SubCell"/>
</dbReference>
<dbReference type="Gene3D" id="2.10.70.10">
    <property type="entry name" value="Complement Module, domain 1"/>
    <property type="match status" value="1"/>
</dbReference>
<keyword evidence="4" id="KW-1015">Disulfide bond</keyword>
<dbReference type="InterPro" id="IPR008735">
    <property type="entry name" value="PSP94"/>
</dbReference>
<organism evidence="5 6">
    <name type="scientific">Apaloderma vittatum</name>
    <name type="common">Bar-tailed trogon</name>
    <dbReference type="NCBI Taxonomy" id="57397"/>
    <lineage>
        <taxon>Eukaryota</taxon>
        <taxon>Metazoa</taxon>
        <taxon>Chordata</taxon>
        <taxon>Craniata</taxon>
        <taxon>Vertebrata</taxon>
        <taxon>Euteleostomi</taxon>
        <taxon>Archelosauria</taxon>
        <taxon>Archosauria</taxon>
        <taxon>Dinosauria</taxon>
        <taxon>Saurischia</taxon>
        <taxon>Theropoda</taxon>
        <taxon>Coelurosauria</taxon>
        <taxon>Aves</taxon>
        <taxon>Neognathae</taxon>
        <taxon>Neoaves</taxon>
        <taxon>Telluraves</taxon>
        <taxon>Coraciimorphae</taxon>
        <taxon>Trogoniformes</taxon>
        <taxon>Trogonidae</taxon>
        <taxon>Apaloderma</taxon>
    </lineage>
</organism>
<dbReference type="EMBL" id="KL376806">
    <property type="protein sequence ID" value="KFP84466.1"/>
    <property type="molecule type" value="Genomic_DNA"/>
</dbReference>
<dbReference type="PANTHER" id="PTHR10500">
    <property type="entry name" value="BETA-MICROSEMINOPROTEIN"/>
    <property type="match status" value="1"/>
</dbReference>
<evidence type="ECO:0000313" key="6">
    <source>
        <dbReference type="Proteomes" id="UP000054244"/>
    </source>
</evidence>
<evidence type="ECO:0000313" key="5">
    <source>
        <dbReference type="EMBL" id="KFP84466.1"/>
    </source>
</evidence>
<accession>A0A091N4X9</accession>
<keyword evidence="3" id="KW-0964">Secreted</keyword>
<dbReference type="Gene3D" id="2.20.25.590">
    <property type="match status" value="1"/>
</dbReference>
<protein>
    <submittedName>
        <fullName evidence="5">Beta-microseminoprotein</fullName>
    </submittedName>
</protein>
<evidence type="ECO:0000256" key="1">
    <source>
        <dbReference type="ARBA" id="ARBA00004613"/>
    </source>
</evidence>
<dbReference type="AlphaFoldDB" id="A0A091N4X9"/>
<gene>
    <name evidence="5" type="ORF">N311_07210</name>
</gene>
<name>A0A091N4X9_APAVI</name>
<feature type="non-terminal residue" evidence="5">
    <location>
        <position position="76"/>
    </location>
</feature>
<evidence type="ECO:0000256" key="2">
    <source>
        <dbReference type="ARBA" id="ARBA00010352"/>
    </source>
</evidence>
<dbReference type="PANTHER" id="PTHR10500:SF7">
    <property type="entry name" value="BETA-MICROSEMINOPROTEIN"/>
    <property type="match status" value="1"/>
</dbReference>